<keyword evidence="1" id="KW-0732">Signal</keyword>
<protein>
    <recommendedName>
        <fullName evidence="4">YhgE/Pip domain-containing protein</fullName>
    </recommendedName>
</protein>
<organism evidence="2 3">
    <name type="scientific">Emergencia timonensis</name>
    <dbReference type="NCBI Taxonomy" id="1776384"/>
    <lineage>
        <taxon>Bacteria</taxon>
        <taxon>Bacillati</taxon>
        <taxon>Bacillota</taxon>
        <taxon>Clostridia</taxon>
        <taxon>Peptostreptococcales</taxon>
        <taxon>Anaerovoracaceae</taxon>
        <taxon>Emergencia</taxon>
    </lineage>
</organism>
<dbReference type="RefSeq" id="WP_118333157.1">
    <property type="nucleotide sequence ID" value="NZ_AP025567.1"/>
</dbReference>
<accession>A0A415E5M9</accession>
<dbReference type="InterPro" id="IPR023908">
    <property type="entry name" value="xxxLxxG_rpt"/>
</dbReference>
<proteinExistence type="predicted"/>
<dbReference type="OrthoDB" id="9815841at2"/>
<feature type="chain" id="PRO_5019073853" description="YhgE/Pip domain-containing protein" evidence="1">
    <location>
        <begin position="35"/>
        <end position="556"/>
    </location>
</feature>
<reference evidence="2 3" key="1">
    <citation type="submission" date="2018-08" db="EMBL/GenBank/DDBJ databases">
        <title>A genome reference for cultivated species of the human gut microbiota.</title>
        <authorList>
            <person name="Zou Y."/>
            <person name="Xue W."/>
            <person name="Luo G."/>
        </authorList>
    </citation>
    <scope>NUCLEOTIDE SEQUENCE [LARGE SCALE GENOMIC DNA]</scope>
    <source>
        <strain evidence="2 3">AM07-24</strain>
    </source>
</reference>
<dbReference type="Proteomes" id="UP000284841">
    <property type="component" value="Unassembled WGS sequence"/>
</dbReference>
<dbReference type="EMBL" id="QRMS01000001">
    <property type="protein sequence ID" value="RHJ89087.1"/>
    <property type="molecule type" value="Genomic_DNA"/>
</dbReference>
<evidence type="ECO:0000256" key="1">
    <source>
        <dbReference type="SAM" id="SignalP"/>
    </source>
</evidence>
<dbReference type="Gene3D" id="1.10.287.950">
    <property type="entry name" value="Methyl-accepting chemotaxis protein"/>
    <property type="match status" value="1"/>
</dbReference>
<evidence type="ECO:0000313" key="3">
    <source>
        <dbReference type="Proteomes" id="UP000284841"/>
    </source>
</evidence>
<sequence>MKKYMKGDKKSKALVLTLIVALIALGSVSITSFADQGAKKENVNDGIKTTAKTPANDETVYLLTDADGREHQRIVSEKGTLHYDGYENAELPVTMKISYTLDGKAITPEKLAGKSGHVVMQIDYTNHQKSGGVYVPFMAVTGMILDNQYFSSIKVTNGKTVDDGNRNVVVGYSFPGMQESLGLSKSQLDVPESITVSSDVENFQIETIYTFLTSDVFAEMNIDQSSDLSDLRAQLDKLKDGASELIKGTAQLYEGTQKLQAGAKKLTAGTDTLKAGTEDLYTGTKDLKTGAAKLTAGTNNLKTGADTLYNGSAQLKTGVSDLSNGLTQISASSASINSGAKQVMESVLKTASSSLQAAGMNVTLTADNYGQVLDQAIAASQGDLATQLAGVKGEIDNVMTFYKGVLTYTQGVDSAAQGAKQLPGSVDALAAGAKQISDGASALKTGQTQLSAGIDKLNGGAEQLFKGTSQLRLKEGELVSGISQLNAGAKKLSEGVDQMAEEGLKKLSKLSDSDLAGVFDKINALENAAKSYKSFGDRGNYDTVKFIFKTDEVSSK</sequence>
<keyword evidence="3" id="KW-1185">Reference proteome</keyword>
<feature type="signal peptide" evidence="1">
    <location>
        <begin position="1"/>
        <end position="34"/>
    </location>
</feature>
<dbReference type="STRING" id="1776384.GCA_900086585_02316"/>
<dbReference type="NCBIfam" id="TIGR03057">
    <property type="entry name" value="xxxLxxG_by_4"/>
    <property type="match status" value="4"/>
</dbReference>
<gene>
    <name evidence="2" type="ORF">DW099_00470</name>
</gene>
<name>A0A415E5M9_9FIRM</name>
<evidence type="ECO:0008006" key="4">
    <source>
        <dbReference type="Google" id="ProtNLM"/>
    </source>
</evidence>
<dbReference type="AlphaFoldDB" id="A0A415E5M9"/>
<dbReference type="SUPFAM" id="SSF58104">
    <property type="entry name" value="Methyl-accepting chemotaxis protein (MCP) signaling domain"/>
    <property type="match status" value="1"/>
</dbReference>
<evidence type="ECO:0000313" key="2">
    <source>
        <dbReference type="EMBL" id="RHJ89087.1"/>
    </source>
</evidence>
<comment type="caution">
    <text evidence="2">The sequence shown here is derived from an EMBL/GenBank/DDBJ whole genome shotgun (WGS) entry which is preliminary data.</text>
</comment>